<dbReference type="EMBL" id="MAQB02000009">
    <property type="protein sequence ID" value="OFJ46989.1"/>
    <property type="molecule type" value="Genomic_DNA"/>
</dbReference>
<dbReference type="Proteomes" id="UP000092634">
    <property type="component" value="Unassembled WGS sequence"/>
</dbReference>
<feature type="domain" description="4'-phosphopantetheinyl transferase" evidence="2">
    <location>
        <begin position="97"/>
        <end position="163"/>
    </location>
</feature>
<keyword evidence="1" id="KW-0808">Transferase</keyword>
<dbReference type="InterPro" id="IPR008278">
    <property type="entry name" value="4-PPantetheinyl_Trfase_dom"/>
</dbReference>
<evidence type="ECO:0000259" key="2">
    <source>
        <dbReference type="Pfam" id="PF01648"/>
    </source>
</evidence>
<dbReference type="GO" id="GO:0000287">
    <property type="term" value="F:magnesium ion binding"/>
    <property type="evidence" value="ECO:0007669"/>
    <property type="project" value="InterPro"/>
</dbReference>
<dbReference type="SUPFAM" id="SSF56214">
    <property type="entry name" value="4'-phosphopantetheinyl transferase"/>
    <property type="match status" value="1"/>
</dbReference>
<evidence type="ECO:0000313" key="4">
    <source>
        <dbReference type="Proteomes" id="UP000092634"/>
    </source>
</evidence>
<dbReference type="InterPro" id="IPR037143">
    <property type="entry name" value="4-PPantetheinyl_Trfase_dom_sf"/>
</dbReference>
<name>A0A1E8PN01_9BURK</name>
<dbReference type="AlphaFoldDB" id="A0A1E8PN01"/>
<comment type="caution">
    <text evidence="3">The sequence shown here is derived from an EMBL/GenBank/DDBJ whole genome shotgun (WGS) entry which is preliminary data.</text>
</comment>
<sequence length="184" mass="19450">MPGRTPAQLMDSTLLWPGDGVLVIGIAAVMPRAEARQRIRAAVRAAAARWQKMDIEAISVESTPGAPSRLLLAGRTAGLSFSHDEGLSLAAVHLHGPVGIDVMRVQDIADWANLARDYLGPQVAQELAACPATLRPAALARAWTAREAALKYSGQELAEWQGATPSCRLQALPVPAPYVASLAC</sequence>
<dbReference type="Pfam" id="PF01648">
    <property type="entry name" value="ACPS"/>
    <property type="match status" value="1"/>
</dbReference>
<evidence type="ECO:0000313" key="3">
    <source>
        <dbReference type="EMBL" id="OFJ46989.1"/>
    </source>
</evidence>
<protein>
    <recommendedName>
        <fullName evidence="2">4'-phosphopantetheinyl transferase domain-containing protein</fullName>
    </recommendedName>
</protein>
<evidence type="ECO:0000256" key="1">
    <source>
        <dbReference type="ARBA" id="ARBA00022679"/>
    </source>
</evidence>
<gene>
    <name evidence="3" type="ORF">BA896_018170</name>
</gene>
<accession>A0A1E8PN01</accession>
<proteinExistence type="predicted"/>
<organism evidence="3 4">
    <name type="scientific">Janthinobacterium lividum</name>
    <dbReference type="NCBI Taxonomy" id="29581"/>
    <lineage>
        <taxon>Bacteria</taxon>
        <taxon>Pseudomonadati</taxon>
        <taxon>Pseudomonadota</taxon>
        <taxon>Betaproteobacteria</taxon>
        <taxon>Burkholderiales</taxon>
        <taxon>Oxalobacteraceae</taxon>
        <taxon>Janthinobacterium</taxon>
    </lineage>
</organism>
<dbReference type="Gene3D" id="3.90.470.20">
    <property type="entry name" value="4'-phosphopantetheinyl transferase domain"/>
    <property type="match status" value="1"/>
</dbReference>
<dbReference type="GO" id="GO:0008897">
    <property type="term" value="F:holo-[acyl-carrier-protein] synthase activity"/>
    <property type="evidence" value="ECO:0007669"/>
    <property type="project" value="InterPro"/>
</dbReference>
<reference evidence="3 4" key="1">
    <citation type="submission" date="2016-10" db="EMBL/GenBank/DDBJ databases">
        <title>Updated version of Genome Assembly of Janthinobacterium lividum ERGS5:01.</title>
        <authorList>
            <person name="Kumar R."/>
            <person name="Acharya V."/>
            <person name="Singh D."/>
        </authorList>
    </citation>
    <scope>NUCLEOTIDE SEQUENCE [LARGE SCALE GENOMIC DNA]</scope>
    <source>
        <strain evidence="3 4">ERGS5:01</strain>
    </source>
</reference>